<feature type="region of interest" description="Disordered" evidence="1">
    <location>
        <begin position="161"/>
        <end position="184"/>
    </location>
</feature>
<evidence type="ECO:0000256" key="1">
    <source>
        <dbReference type="SAM" id="MobiDB-lite"/>
    </source>
</evidence>
<reference evidence="3" key="1">
    <citation type="submission" date="2015-09" db="EMBL/GenBank/DDBJ databases">
        <title>De novo assembly of Pectinophora gossypiella (Pink Bollworm) gut transcriptome.</title>
        <authorList>
            <person name="Tassone E.E."/>
        </authorList>
    </citation>
    <scope>NUCLEOTIDE SEQUENCE</scope>
</reference>
<feature type="compositionally biased region" description="Basic residues" evidence="1">
    <location>
        <begin position="167"/>
        <end position="184"/>
    </location>
</feature>
<feature type="domain" description="C2H2-type" evidence="2">
    <location>
        <begin position="24"/>
        <end position="47"/>
    </location>
</feature>
<proteinExistence type="predicted"/>
<feature type="non-terminal residue" evidence="3">
    <location>
        <position position="1"/>
    </location>
</feature>
<sequence length="184" mass="21364">RRYAQKMALQLHIDRAHLHLPPPCACQICPKRYPRMSLLKTHMLKEHGMNLITRNMLYKSLPTLSETQLKQAKIVLKSESEYPENMTYTIEEVEPPAEETVINEDDKEAVIQQILQYQSNEANKKATVEIEVEALEVEPSNMPEEIQQVLYENRVEFETAQPDAAKTKKGRVKNRKQHIKVLSQ</sequence>
<dbReference type="EMBL" id="GDQN01010693">
    <property type="protein sequence ID" value="JAT80361.1"/>
    <property type="molecule type" value="Transcribed_RNA"/>
</dbReference>
<evidence type="ECO:0000313" key="3">
    <source>
        <dbReference type="EMBL" id="JAT80361.1"/>
    </source>
</evidence>
<gene>
    <name evidence="3" type="ORF">g.13863</name>
</gene>
<dbReference type="InterPro" id="IPR013087">
    <property type="entry name" value="Znf_C2H2_type"/>
</dbReference>
<organism evidence="3">
    <name type="scientific">Pectinophora gossypiella</name>
    <name type="common">Cotton pink bollworm</name>
    <name type="synonym">Depressaria gossypiella</name>
    <dbReference type="NCBI Taxonomy" id="13191"/>
    <lineage>
        <taxon>Eukaryota</taxon>
        <taxon>Metazoa</taxon>
        <taxon>Ecdysozoa</taxon>
        <taxon>Arthropoda</taxon>
        <taxon>Hexapoda</taxon>
        <taxon>Insecta</taxon>
        <taxon>Pterygota</taxon>
        <taxon>Neoptera</taxon>
        <taxon>Endopterygota</taxon>
        <taxon>Lepidoptera</taxon>
        <taxon>Glossata</taxon>
        <taxon>Ditrysia</taxon>
        <taxon>Gelechioidea</taxon>
        <taxon>Gelechiidae</taxon>
        <taxon>Apatetrinae</taxon>
        <taxon>Pectinophora</taxon>
    </lineage>
</organism>
<dbReference type="AlphaFoldDB" id="A0A1E1W0C7"/>
<dbReference type="OrthoDB" id="654211at2759"/>
<name>A0A1E1W0C7_PECGO</name>
<dbReference type="Gene3D" id="3.30.160.60">
    <property type="entry name" value="Classic Zinc Finger"/>
    <property type="match status" value="1"/>
</dbReference>
<evidence type="ECO:0000259" key="2">
    <source>
        <dbReference type="PROSITE" id="PS00028"/>
    </source>
</evidence>
<protein>
    <recommendedName>
        <fullName evidence="2">C2H2-type domain-containing protein</fullName>
    </recommendedName>
</protein>
<accession>A0A1E1W0C7</accession>
<dbReference type="PROSITE" id="PS00028">
    <property type="entry name" value="ZINC_FINGER_C2H2_1"/>
    <property type="match status" value="1"/>
</dbReference>